<dbReference type="PANTHER" id="PTHR43433">
    <property type="entry name" value="HYDROLASE, ALPHA/BETA FOLD FAMILY PROTEIN"/>
    <property type="match status" value="1"/>
</dbReference>
<dbReference type="RefSeq" id="WP_277417967.1">
    <property type="nucleotide sequence ID" value="NZ_CP119083.1"/>
</dbReference>
<feature type="domain" description="AB hydrolase-1" evidence="1">
    <location>
        <begin position="40"/>
        <end position="273"/>
    </location>
</feature>
<protein>
    <submittedName>
        <fullName evidence="2">Alpha/beta hydrolase</fullName>
    </submittedName>
</protein>
<reference evidence="2 3" key="1">
    <citation type="submission" date="2023-02" db="EMBL/GenBank/DDBJ databases">
        <title>Gemone sequence of Telluria chitinolytica ACM 3522T.</title>
        <authorList>
            <person name="Frediansyah A."/>
            <person name="Miess H."/>
            <person name="Gross H."/>
        </authorList>
    </citation>
    <scope>NUCLEOTIDE SEQUENCE [LARGE SCALE GENOMIC DNA]</scope>
    <source>
        <strain evidence="2 3">ACM 3522</strain>
    </source>
</reference>
<dbReference type="InterPro" id="IPR050471">
    <property type="entry name" value="AB_hydrolase"/>
</dbReference>
<evidence type="ECO:0000259" key="1">
    <source>
        <dbReference type="Pfam" id="PF00561"/>
    </source>
</evidence>
<dbReference type="Proteomes" id="UP001216510">
    <property type="component" value="Chromosome"/>
</dbReference>
<dbReference type="PANTHER" id="PTHR43433:SF5">
    <property type="entry name" value="AB HYDROLASE-1 DOMAIN-CONTAINING PROTEIN"/>
    <property type="match status" value="1"/>
</dbReference>
<keyword evidence="3" id="KW-1185">Reference proteome</keyword>
<dbReference type="SUPFAM" id="SSF53474">
    <property type="entry name" value="alpha/beta-Hydrolases"/>
    <property type="match status" value="1"/>
</dbReference>
<proteinExistence type="predicted"/>
<evidence type="ECO:0000313" key="3">
    <source>
        <dbReference type="Proteomes" id="UP001216510"/>
    </source>
</evidence>
<sequence length="303" mass="33672">MTTLAQSAADTHLTTPTRFVDVDGVRLAYRRWGNAAAGQPPLLLLQHFRGGMDHWDPSMTDGLAAGREVILYNGRGIASSAGAPRTRIEDMADDAAAFVRTLGLQQIDVLGFSLGGFQALDLAWRHPQLVRKLMLLGTGPRGGNPDMEPQVLTAAPRPVPTFEDFLYLFFGRSAQAEQAARAFWQRRHERAEQDPPSSPQVAQAQIEATMHYLARLSEDDPFAYLRTIRQPTFILNGVHDVMIPTVNSFYLARNLPNAQLFIYPDCGHAAQFQCPRRFLYHVDGFLGESCHHVDASFEKALPC</sequence>
<evidence type="ECO:0000313" key="2">
    <source>
        <dbReference type="EMBL" id="WEF35303.1"/>
    </source>
</evidence>
<dbReference type="Pfam" id="PF00561">
    <property type="entry name" value="Abhydrolase_1"/>
    <property type="match status" value="1"/>
</dbReference>
<dbReference type="InterPro" id="IPR029058">
    <property type="entry name" value="AB_hydrolase_fold"/>
</dbReference>
<organism evidence="2 3">
    <name type="scientific">Pseudoduganella chitinolytica</name>
    <dbReference type="NCBI Taxonomy" id="34070"/>
    <lineage>
        <taxon>Bacteria</taxon>
        <taxon>Pseudomonadati</taxon>
        <taxon>Pseudomonadota</taxon>
        <taxon>Betaproteobacteria</taxon>
        <taxon>Burkholderiales</taxon>
        <taxon>Oxalobacteraceae</taxon>
        <taxon>Telluria group</taxon>
        <taxon>Pseudoduganella</taxon>
    </lineage>
</organism>
<name>A0ABY8BIW5_9BURK</name>
<dbReference type="Gene3D" id="3.40.50.1820">
    <property type="entry name" value="alpha/beta hydrolase"/>
    <property type="match status" value="1"/>
</dbReference>
<dbReference type="PRINTS" id="PR00111">
    <property type="entry name" value="ABHYDROLASE"/>
</dbReference>
<dbReference type="GO" id="GO:0016787">
    <property type="term" value="F:hydrolase activity"/>
    <property type="evidence" value="ECO:0007669"/>
    <property type="project" value="UniProtKB-KW"/>
</dbReference>
<keyword evidence="2" id="KW-0378">Hydrolase</keyword>
<accession>A0ABY8BIW5</accession>
<dbReference type="InterPro" id="IPR000073">
    <property type="entry name" value="AB_hydrolase_1"/>
</dbReference>
<gene>
    <name evidence="2" type="ORF">PX653_11280</name>
</gene>
<dbReference type="EMBL" id="CP119083">
    <property type="protein sequence ID" value="WEF35303.1"/>
    <property type="molecule type" value="Genomic_DNA"/>
</dbReference>